<gene>
    <name evidence="1" type="ORF">DPMN_063667</name>
</gene>
<dbReference type="Proteomes" id="UP000828390">
    <property type="component" value="Unassembled WGS sequence"/>
</dbReference>
<evidence type="ECO:0000313" key="1">
    <source>
        <dbReference type="EMBL" id="KAH3720763.1"/>
    </source>
</evidence>
<protein>
    <submittedName>
        <fullName evidence="1">Uncharacterized protein</fullName>
    </submittedName>
</protein>
<name>A0A9D4CC53_DREPO</name>
<dbReference type="EMBL" id="JAIWYP010000013">
    <property type="protein sequence ID" value="KAH3720763.1"/>
    <property type="molecule type" value="Genomic_DNA"/>
</dbReference>
<sequence length="125" mass="14083">MVVPANNRRVTITGFNRERRWSVHRALFDILSSDSNPHHDCLSLDALSAPNTPARRLPDNLQWYQDRLGTCRTIPDSLRRFQNVSQIIWETPRQCAMVSVSKSGGAPAGHSQIVYDGAKTVWEPA</sequence>
<reference evidence="1" key="1">
    <citation type="journal article" date="2019" name="bioRxiv">
        <title>The Genome of the Zebra Mussel, Dreissena polymorpha: A Resource for Invasive Species Research.</title>
        <authorList>
            <person name="McCartney M.A."/>
            <person name="Auch B."/>
            <person name="Kono T."/>
            <person name="Mallez S."/>
            <person name="Zhang Y."/>
            <person name="Obille A."/>
            <person name="Becker A."/>
            <person name="Abrahante J.E."/>
            <person name="Garbe J."/>
            <person name="Badalamenti J.P."/>
            <person name="Herman A."/>
            <person name="Mangelson H."/>
            <person name="Liachko I."/>
            <person name="Sullivan S."/>
            <person name="Sone E.D."/>
            <person name="Koren S."/>
            <person name="Silverstein K.A.T."/>
            <person name="Beckman K.B."/>
            <person name="Gohl D.M."/>
        </authorList>
    </citation>
    <scope>NUCLEOTIDE SEQUENCE</scope>
    <source>
        <strain evidence="1">Duluth1</strain>
        <tissue evidence="1">Whole animal</tissue>
    </source>
</reference>
<evidence type="ECO:0000313" key="2">
    <source>
        <dbReference type="Proteomes" id="UP000828390"/>
    </source>
</evidence>
<accession>A0A9D4CC53</accession>
<dbReference type="AlphaFoldDB" id="A0A9D4CC53"/>
<proteinExistence type="predicted"/>
<reference evidence="1" key="2">
    <citation type="submission" date="2020-11" db="EMBL/GenBank/DDBJ databases">
        <authorList>
            <person name="McCartney M.A."/>
            <person name="Auch B."/>
            <person name="Kono T."/>
            <person name="Mallez S."/>
            <person name="Becker A."/>
            <person name="Gohl D.M."/>
            <person name="Silverstein K.A.T."/>
            <person name="Koren S."/>
            <person name="Bechman K.B."/>
            <person name="Herman A."/>
            <person name="Abrahante J.E."/>
            <person name="Garbe J."/>
        </authorList>
    </citation>
    <scope>NUCLEOTIDE SEQUENCE</scope>
    <source>
        <strain evidence="1">Duluth1</strain>
        <tissue evidence="1">Whole animal</tissue>
    </source>
</reference>
<organism evidence="1 2">
    <name type="scientific">Dreissena polymorpha</name>
    <name type="common">Zebra mussel</name>
    <name type="synonym">Mytilus polymorpha</name>
    <dbReference type="NCBI Taxonomy" id="45954"/>
    <lineage>
        <taxon>Eukaryota</taxon>
        <taxon>Metazoa</taxon>
        <taxon>Spiralia</taxon>
        <taxon>Lophotrochozoa</taxon>
        <taxon>Mollusca</taxon>
        <taxon>Bivalvia</taxon>
        <taxon>Autobranchia</taxon>
        <taxon>Heteroconchia</taxon>
        <taxon>Euheterodonta</taxon>
        <taxon>Imparidentia</taxon>
        <taxon>Neoheterodontei</taxon>
        <taxon>Myida</taxon>
        <taxon>Dreissenoidea</taxon>
        <taxon>Dreissenidae</taxon>
        <taxon>Dreissena</taxon>
    </lineage>
</organism>
<comment type="caution">
    <text evidence="1">The sequence shown here is derived from an EMBL/GenBank/DDBJ whole genome shotgun (WGS) entry which is preliminary data.</text>
</comment>
<keyword evidence="2" id="KW-1185">Reference proteome</keyword>